<dbReference type="PANTHER" id="PTHR47331:SF1">
    <property type="entry name" value="GAG-LIKE PROTEIN"/>
    <property type="match status" value="1"/>
</dbReference>
<dbReference type="SUPFAM" id="SSF56672">
    <property type="entry name" value="DNA/RNA polymerases"/>
    <property type="match status" value="1"/>
</dbReference>
<dbReference type="GO" id="GO:0071897">
    <property type="term" value="P:DNA biosynthetic process"/>
    <property type="evidence" value="ECO:0007669"/>
    <property type="project" value="UniProtKB-ARBA"/>
</dbReference>
<dbReference type="OrthoDB" id="6437258at2759"/>
<evidence type="ECO:0000313" key="3">
    <source>
        <dbReference type="EMBL" id="GFQ64576.1"/>
    </source>
</evidence>
<proteinExistence type="predicted"/>
<dbReference type="Gene3D" id="3.10.10.10">
    <property type="entry name" value="HIV Type 1 Reverse Transcriptase, subunit A, domain 1"/>
    <property type="match status" value="1"/>
</dbReference>
<keyword evidence="1" id="KW-0175">Coiled coil</keyword>
<dbReference type="AlphaFoldDB" id="A0A8X6K7P7"/>
<comment type="caution">
    <text evidence="3">The sequence shown here is derived from an EMBL/GenBank/DDBJ whole genome shotgun (WGS) entry which is preliminary data.</text>
</comment>
<dbReference type="Pfam" id="PF00078">
    <property type="entry name" value="RVT_1"/>
    <property type="match status" value="1"/>
</dbReference>
<dbReference type="InterPro" id="IPR008042">
    <property type="entry name" value="Retrotrans_Pao"/>
</dbReference>
<dbReference type="Gene3D" id="1.10.287.1490">
    <property type="match status" value="1"/>
</dbReference>
<gene>
    <name evidence="3" type="primary">AVEN_153829_1</name>
    <name evidence="3" type="ORF">TNCT_92141</name>
</gene>
<dbReference type="InterPro" id="IPR043502">
    <property type="entry name" value="DNA/RNA_pol_sf"/>
</dbReference>
<dbReference type="EMBL" id="BMAO01020031">
    <property type="protein sequence ID" value="GFQ64576.1"/>
    <property type="molecule type" value="Genomic_DNA"/>
</dbReference>
<dbReference type="Gene3D" id="3.30.70.270">
    <property type="match status" value="1"/>
</dbReference>
<organism evidence="3 4">
    <name type="scientific">Trichonephila clavata</name>
    <name type="common">Joro spider</name>
    <name type="synonym">Nephila clavata</name>
    <dbReference type="NCBI Taxonomy" id="2740835"/>
    <lineage>
        <taxon>Eukaryota</taxon>
        <taxon>Metazoa</taxon>
        <taxon>Ecdysozoa</taxon>
        <taxon>Arthropoda</taxon>
        <taxon>Chelicerata</taxon>
        <taxon>Arachnida</taxon>
        <taxon>Araneae</taxon>
        <taxon>Araneomorphae</taxon>
        <taxon>Entelegynae</taxon>
        <taxon>Araneoidea</taxon>
        <taxon>Nephilidae</taxon>
        <taxon>Trichonephila</taxon>
    </lineage>
</organism>
<dbReference type="InterPro" id="IPR000477">
    <property type="entry name" value="RT_dom"/>
</dbReference>
<feature type="coiled-coil region" evidence="1">
    <location>
        <begin position="72"/>
        <end position="99"/>
    </location>
</feature>
<evidence type="ECO:0000256" key="1">
    <source>
        <dbReference type="SAM" id="Coils"/>
    </source>
</evidence>
<dbReference type="InterPro" id="IPR043128">
    <property type="entry name" value="Rev_trsase/Diguanyl_cyclase"/>
</dbReference>
<feature type="domain" description="Reverse transcriptase" evidence="2">
    <location>
        <begin position="585"/>
        <end position="705"/>
    </location>
</feature>
<reference evidence="3" key="1">
    <citation type="submission" date="2020-07" db="EMBL/GenBank/DDBJ databases">
        <title>Multicomponent nature underlies the extraordinary mechanical properties of spider dragline silk.</title>
        <authorList>
            <person name="Kono N."/>
            <person name="Nakamura H."/>
            <person name="Mori M."/>
            <person name="Yoshida Y."/>
            <person name="Ohtoshi R."/>
            <person name="Malay A.D."/>
            <person name="Moran D.A.P."/>
            <person name="Tomita M."/>
            <person name="Numata K."/>
            <person name="Arakawa K."/>
        </authorList>
    </citation>
    <scope>NUCLEOTIDE SEQUENCE</scope>
</reference>
<evidence type="ECO:0000313" key="4">
    <source>
        <dbReference type="Proteomes" id="UP000887116"/>
    </source>
</evidence>
<dbReference type="PANTHER" id="PTHR47331">
    <property type="entry name" value="PHD-TYPE DOMAIN-CONTAINING PROTEIN"/>
    <property type="match status" value="1"/>
</dbReference>
<keyword evidence="4" id="KW-1185">Reference proteome</keyword>
<sequence length="892" mass="101906">MAPRKPSELTVLSRRKSRLLGQITQIKNCLENVDSPLNQAGLKHKLASLSEIKGKIDALRNESYSVLSDEELPNFESSLDKMEEDADNLENTCLSDSEKLYYLQSALKGHAKQLQTVKDSYSSLFEALKGRYENKRLILNSHIAELLNPNKIKFESAFHLRNLIDSIQSHLRALKQLELEPNTLCESMLIFVITQRLDDESRKQYEMELHSNDLPRWDKFLDFLIKRSQALENVQRNYSLKNKNEYSPKFKSLVVKSDKRTCPLCSLEPHPIFKCKQFHDMSVQDRNNKVKSLNLCFNCLGHHLIKNCVKLNKKCKFCNTNHNSLCNASVPRQVANETIRNFPSPQSSSGVIHDRSVATSLKPYTPTTACLYNEVGERSVLLSTAKVKVQSAAGVWVLMTAILDSRSQQSLCSFQAANVLGLKKQDFCATIAGVSGSCFLVRKRVSTEISNGDSFKRKLNFLLVPEITGYVPTQPFDLTKVNLPQNIIYADAEFNIPKQIDILLREYESQGIVERVFQTEKPTDRAVFYLPHQAVFRQESLTTKIRIVFDASSHEDGQLALNECTWPGANLNPNIFHLLIYFRLNTIAITADIERAFLQISLRDEDRDAVRFLFPELESNQTNPYKFQVYRFKRVMFGVNVSPFLLSATIKYHIEKYREQYPAATEMLDTCLYVDDVISGAENISQALKLSKDADTIMMSASMTLRKWNSNNQTLMRTWKEEGLEIHPRHSEDSSQIPLSKVLGIPWNVVHDYFTIDVKGLMELDTSKPITKRVVLQSAGKIYDPVGFLSPYTIRLKCLLQELWLRKLAWDDELPPEICAIWSQWWSELPLLSELKIPRMILDSSGDSSDVQIHTFSDASQKAYGTAAFLRVKYKDRIIINLVTSKSRAAHL</sequence>
<accession>A0A8X6K7P7</accession>
<name>A0A8X6K7P7_TRICU</name>
<dbReference type="Proteomes" id="UP000887116">
    <property type="component" value="Unassembled WGS sequence"/>
</dbReference>
<dbReference type="Pfam" id="PF03564">
    <property type="entry name" value="DUF1759"/>
    <property type="match status" value="1"/>
</dbReference>
<dbReference type="Pfam" id="PF05380">
    <property type="entry name" value="Peptidase_A17"/>
    <property type="match status" value="1"/>
</dbReference>
<protein>
    <submittedName>
        <fullName evidence="3">Integrase catalytic domain-containing protein</fullName>
    </submittedName>
</protein>
<evidence type="ECO:0000259" key="2">
    <source>
        <dbReference type="Pfam" id="PF00078"/>
    </source>
</evidence>
<dbReference type="InterPro" id="IPR005312">
    <property type="entry name" value="DUF1759"/>
</dbReference>